<organism evidence="1 2">
    <name type="scientific">Clostridium paraputrificum</name>
    <dbReference type="NCBI Taxonomy" id="29363"/>
    <lineage>
        <taxon>Bacteria</taxon>
        <taxon>Bacillati</taxon>
        <taxon>Bacillota</taxon>
        <taxon>Clostridia</taxon>
        <taxon>Eubacteriales</taxon>
        <taxon>Clostridiaceae</taxon>
        <taxon>Clostridium</taxon>
    </lineage>
</organism>
<dbReference type="eggNOG" id="ENOG5032RFD">
    <property type="taxonomic scope" value="Bacteria"/>
</dbReference>
<sequence length="189" mass="22587">MDDRIIDFNELRNKAKEKDEDKLVDKLEDYMYSLYYDMAQGKITMADFTRNIYKYMEENNITQEQFFNIQKKLMERYGFDSSMIDEQLKSAGINVSEISSDYEKVRKNMSFNEKYNSQIETKAISRYKIRNEKNNVTIVLDEENVLIYSEGKIDLADLELSDFLCSYKKLRDNQVLQIKLCENTSDYQY</sequence>
<accession>A0A1B8RTC8</accession>
<dbReference type="Proteomes" id="UP000092714">
    <property type="component" value="Unassembled WGS sequence"/>
</dbReference>
<comment type="caution">
    <text evidence="1">The sequence shown here is derived from an EMBL/GenBank/DDBJ whole genome shotgun (WGS) entry which is preliminary data.</text>
</comment>
<reference evidence="1 2" key="1">
    <citation type="submission" date="2016-06" db="EMBL/GenBank/DDBJ databases">
        <authorList>
            <person name="Kjaerup R.B."/>
            <person name="Dalgaard T.S."/>
            <person name="Juul-Madsen H.R."/>
        </authorList>
    </citation>
    <scope>NUCLEOTIDE SEQUENCE [LARGE SCALE GENOMIC DNA]</scope>
    <source>
        <strain evidence="1 2">373-A1</strain>
    </source>
</reference>
<evidence type="ECO:0000313" key="1">
    <source>
        <dbReference type="EMBL" id="OBY12088.1"/>
    </source>
</evidence>
<dbReference type="GeneID" id="42777238"/>
<name>A0A1B8RTC8_9CLOT</name>
<dbReference type="InterPro" id="IPR024218">
    <property type="entry name" value="DUF3867"/>
</dbReference>
<proteinExistence type="predicted"/>
<dbReference type="AlphaFoldDB" id="A0A1B8RTC8"/>
<evidence type="ECO:0000313" key="2">
    <source>
        <dbReference type="Proteomes" id="UP000092714"/>
    </source>
</evidence>
<dbReference type="RefSeq" id="WP_027099389.1">
    <property type="nucleotide sequence ID" value="NZ_CABHIH010000001.1"/>
</dbReference>
<protein>
    <submittedName>
        <fullName evidence="1">Toxin-antitoxin system toxin component, PIN family protein</fullName>
    </submittedName>
</protein>
<dbReference type="Pfam" id="PF12983">
    <property type="entry name" value="DUF3867"/>
    <property type="match status" value="1"/>
</dbReference>
<dbReference type="OrthoDB" id="1754214at2"/>
<gene>
    <name evidence="1" type="ORF">CP373A1_00380</name>
</gene>
<dbReference type="EMBL" id="MAPZ01000009">
    <property type="protein sequence ID" value="OBY12088.1"/>
    <property type="molecule type" value="Genomic_DNA"/>
</dbReference>
<keyword evidence="2" id="KW-1185">Reference proteome</keyword>